<dbReference type="Gene3D" id="3.80.10.10">
    <property type="entry name" value="Ribonuclease Inhibitor"/>
    <property type="match status" value="1"/>
</dbReference>
<dbReference type="InterPro" id="IPR032675">
    <property type="entry name" value="LRR_dom_sf"/>
</dbReference>
<gene>
    <name evidence="1" type="ORF">FA13DRAFT_1730057</name>
</gene>
<evidence type="ECO:0000313" key="1">
    <source>
        <dbReference type="EMBL" id="TEB33781.1"/>
    </source>
</evidence>
<proteinExistence type="predicted"/>
<dbReference type="Proteomes" id="UP000298030">
    <property type="component" value="Unassembled WGS sequence"/>
</dbReference>
<accession>A0A4Y7TIE8</accession>
<dbReference type="SUPFAM" id="SSF52047">
    <property type="entry name" value="RNI-like"/>
    <property type="match status" value="1"/>
</dbReference>
<evidence type="ECO:0008006" key="3">
    <source>
        <dbReference type="Google" id="ProtNLM"/>
    </source>
</evidence>
<reference evidence="1 2" key="1">
    <citation type="journal article" date="2019" name="Nat. Ecol. Evol.">
        <title>Megaphylogeny resolves global patterns of mushroom evolution.</title>
        <authorList>
            <person name="Varga T."/>
            <person name="Krizsan K."/>
            <person name="Foldi C."/>
            <person name="Dima B."/>
            <person name="Sanchez-Garcia M."/>
            <person name="Sanchez-Ramirez S."/>
            <person name="Szollosi G.J."/>
            <person name="Szarkandi J.G."/>
            <person name="Papp V."/>
            <person name="Albert L."/>
            <person name="Andreopoulos W."/>
            <person name="Angelini C."/>
            <person name="Antonin V."/>
            <person name="Barry K.W."/>
            <person name="Bougher N.L."/>
            <person name="Buchanan P."/>
            <person name="Buyck B."/>
            <person name="Bense V."/>
            <person name="Catcheside P."/>
            <person name="Chovatia M."/>
            <person name="Cooper J."/>
            <person name="Damon W."/>
            <person name="Desjardin D."/>
            <person name="Finy P."/>
            <person name="Geml J."/>
            <person name="Haridas S."/>
            <person name="Hughes K."/>
            <person name="Justo A."/>
            <person name="Karasinski D."/>
            <person name="Kautmanova I."/>
            <person name="Kiss B."/>
            <person name="Kocsube S."/>
            <person name="Kotiranta H."/>
            <person name="LaButti K.M."/>
            <person name="Lechner B.E."/>
            <person name="Liimatainen K."/>
            <person name="Lipzen A."/>
            <person name="Lukacs Z."/>
            <person name="Mihaltcheva S."/>
            <person name="Morgado L.N."/>
            <person name="Niskanen T."/>
            <person name="Noordeloos M.E."/>
            <person name="Ohm R.A."/>
            <person name="Ortiz-Santana B."/>
            <person name="Ovrebo C."/>
            <person name="Racz N."/>
            <person name="Riley R."/>
            <person name="Savchenko A."/>
            <person name="Shiryaev A."/>
            <person name="Soop K."/>
            <person name="Spirin V."/>
            <person name="Szebenyi C."/>
            <person name="Tomsovsky M."/>
            <person name="Tulloss R.E."/>
            <person name="Uehling J."/>
            <person name="Grigoriev I.V."/>
            <person name="Vagvolgyi C."/>
            <person name="Papp T."/>
            <person name="Martin F.M."/>
            <person name="Miettinen O."/>
            <person name="Hibbett D.S."/>
            <person name="Nagy L.G."/>
        </authorList>
    </citation>
    <scope>NUCLEOTIDE SEQUENCE [LARGE SCALE GENOMIC DNA]</scope>
    <source>
        <strain evidence="1 2">FP101781</strain>
    </source>
</reference>
<sequence>MLENLALATSRARSHPRNLQIFLRRRTLREDGERADEFHPIPNFGTTLFVPTVSSLTRLVLEGIPVFQIHFLPDGLFPSLVDLVLHLPGTDMNHFPWDDEGPLSTFSDAPALRRVALSTSSPPKDHSEPRCYVSQNINLPWHQLTHFLDFDAPMEPGGTSLSVHLPDFSNIRYLFAELGELDVGSQGFVYWSDTRPTRLDELRSLTLNFWGCAEGEVGYPPFIDIFEFPNLQALRLDGAEFNFDDDSLHIWHPAELADRFLSKLSSFQHLTYLSLCVSSIAPDTLRHVLQATPHVTTLDAFVYENYENFFEGIAWGVDKLLPKLETLVLELDNSVALDDREGDTIDPDAFHLFLQSRVCNAECPSFRKIIVYSGYEDELEDKVYFIQVALQWIPSGLVFERRLVSEERAGRVNHLWMDRDPELHDWPELAAAQ</sequence>
<organism evidence="1 2">
    <name type="scientific">Coprinellus micaceus</name>
    <name type="common">Glistening ink-cap mushroom</name>
    <name type="synonym">Coprinus micaceus</name>
    <dbReference type="NCBI Taxonomy" id="71717"/>
    <lineage>
        <taxon>Eukaryota</taxon>
        <taxon>Fungi</taxon>
        <taxon>Dikarya</taxon>
        <taxon>Basidiomycota</taxon>
        <taxon>Agaricomycotina</taxon>
        <taxon>Agaricomycetes</taxon>
        <taxon>Agaricomycetidae</taxon>
        <taxon>Agaricales</taxon>
        <taxon>Agaricineae</taxon>
        <taxon>Psathyrellaceae</taxon>
        <taxon>Coprinellus</taxon>
    </lineage>
</organism>
<name>A0A4Y7TIE8_COPMI</name>
<dbReference type="AlphaFoldDB" id="A0A4Y7TIE8"/>
<dbReference type="EMBL" id="QPFP01000011">
    <property type="protein sequence ID" value="TEB33781.1"/>
    <property type="molecule type" value="Genomic_DNA"/>
</dbReference>
<protein>
    <recommendedName>
        <fullName evidence="3">F-box domain-containing protein</fullName>
    </recommendedName>
</protein>
<comment type="caution">
    <text evidence="1">The sequence shown here is derived from an EMBL/GenBank/DDBJ whole genome shotgun (WGS) entry which is preliminary data.</text>
</comment>
<evidence type="ECO:0000313" key="2">
    <source>
        <dbReference type="Proteomes" id="UP000298030"/>
    </source>
</evidence>
<keyword evidence="2" id="KW-1185">Reference proteome</keyword>
<dbReference type="OrthoDB" id="2903185at2759"/>